<name>A0A166DA37_9EURY</name>
<dbReference type="CDD" id="cd14359">
    <property type="entry name" value="UBA_AeNAC"/>
    <property type="match status" value="1"/>
</dbReference>
<comment type="similarity">
    <text evidence="4">Belongs to the NAC-alpha family.</text>
</comment>
<reference evidence="7 8" key="1">
    <citation type="submission" date="2016-04" db="EMBL/GenBank/DDBJ databases">
        <title>Genome sequence of Methanobrevibacter filiformis DSM 11501.</title>
        <authorList>
            <person name="Poehlein A."/>
            <person name="Seedorf H."/>
            <person name="Daniel R."/>
        </authorList>
    </citation>
    <scope>NUCLEOTIDE SEQUENCE [LARGE SCALE GENOMIC DNA]</scope>
    <source>
        <strain evidence="7 8">DSM 11501</strain>
    </source>
</reference>
<evidence type="ECO:0000256" key="5">
    <source>
        <dbReference type="NCBIfam" id="TIGR00264"/>
    </source>
</evidence>
<evidence type="ECO:0000256" key="2">
    <source>
        <dbReference type="ARBA" id="ARBA00022884"/>
    </source>
</evidence>
<dbReference type="NCBIfam" id="TIGR00264">
    <property type="entry name" value="archaeal-type nascent polypeptide-associated complex protein"/>
    <property type="match status" value="1"/>
</dbReference>
<comment type="subunit">
    <text evidence="4">Homodimer. Interacts with the ribosome. Binds ribosomal RNA.</text>
</comment>
<dbReference type="InterPro" id="IPR005231">
    <property type="entry name" value="NAC_arc"/>
</dbReference>
<protein>
    <recommendedName>
        <fullName evidence="4 5">Nascent polypeptide-associated complex protein</fullName>
    </recommendedName>
</protein>
<evidence type="ECO:0000256" key="4">
    <source>
        <dbReference type="HAMAP-Rule" id="MF_00814"/>
    </source>
</evidence>
<evidence type="ECO:0000313" key="8">
    <source>
        <dbReference type="Proteomes" id="UP000077066"/>
    </source>
</evidence>
<dbReference type="InterPro" id="IPR009060">
    <property type="entry name" value="UBA-like_sf"/>
</dbReference>
<keyword evidence="8" id="KW-1185">Reference proteome</keyword>
<keyword evidence="3 4" id="KW-0653">Protein transport</keyword>
<evidence type="ECO:0000313" key="7">
    <source>
        <dbReference type="EMBL" id="KZX15364.1"/>
    </source>
</evidence>
<dbReference type="PATRIC" id="fig|55758.3.peg.744"/>
<dbReference type="Proteomes" id="UP000077066">
    <property type="component" value="Unassembled WGS sequence"/>
</dbReference>
<dbReference type="Pfam" id="PF19026">
    <property type="entry name" value="UBA_HYPK"/>
    <property type="match status" value="1"/>
</dbReference>
<dbReference type="EMBL" id="LWMT01000098">
    <property type="protein sequence ID" value="KZX15364.1"/>
    <property type="molecule type" value="Genomic_DNA"/>
</dbReference>
<evidence type="ECO:0000256" key="1">
    <source>
        <dbReference type="ARBA" id="ARBA00022448"/>
    </source>
</evidence>
<proteinExistence type="inferred from homology"/>
<feature type="domain" description="NAC-A/B" evidence="6">
    <location>
        <begin position="7"/>
        <end position="75"/>
    </location>
</feature>
<organism evidence="7 8">
    <name type="scientific">Methanobrevibacter filiformis</name>
    <dbReference type="NCBI Taxonomy" id="55758"/>
    <lineage>
        <taxon>Archaea</taxon>
        <taxon>Methanobacteriati</taxon>
        <taxon>Methanobacteriota</taxon>
        <taxon>Methanomada group</taxon>
        <taxon>Methanobacteria</taxon>
        <taxon>Methanobacteriales</taxon>
        <taxon>Methanobacteriaceae</taxon>
        <taxon>Methanobrevibacter</taxon>
    </lineage>
</organism>
<accession>A0A166DA37</accession>
<dbReference type="Gene3D" id="1.10.8.10">
    <property type="entry name" value="DNA helicase RuvA subunit, C-terminal domain"/>
    <property type="match status" value="1"/>
</dbReference>
<comment type="caution">
    <text evidence="7">The sequence shown here is derived from an EMBL/GenBank/DDBJ whole genome shotgun (WGS) entry which is preliminary data.</text>
</comment>
<dbReference type="GO" id="GO:0003723">
    <property type="term" value="F:RNA binding"/>
    <property type="evidence" value="ECO:0007669"/>
    <property type="project" value="UniProtKB-UniRule"/>
</dbReference>
<dbReference type="HAMAP" id="MF_00814">
    <property type="entry name" value="NAC_arch"/>
    <property type="match status" value="1"/>
</dbReference>
<dbReference type="STRING" id="55758.MBFIL_06650"/>
<dbReference type="GO" id="GO:0015031">
    <property type="term" value="P:protein transport"/>
    <property type="evidence" value="ECO:0007669"/>
    <property type="project" value="UniProtKB-UniRule"/>
</dbReference>
<dbReference type="OrthoDB" id="53273at2157"/>
<keyword evidence="2 4" id="KW-0694">RNA-binding</keyword>
<evidence type="ECO:0000256" key="3">
    <source>
        <dbReference type="ARBA" id="ARBA00022927"/>
    </source>
</evidence>
<comment type="function">
    <text evidence="4">Contacts the emerging nascent chain on the ribosome.</text>
</comment>
<dbReference type="RefSeq" id="WP_066971508.1">
    <property type="nucleotide sequence ID" value="NZ_LWMT01000098.1"/>
</dbReference>
<dbReference type="InterPro" id="IPR002715">
    <property type="entry name" value="Nas_poly-pep-assoc_cplx_dom"/>
</dbReference>
<dbReference type="Pfam" id="PF01849">
    <property type="entry name" value="NAC"/>
    <property type="match status" value="1"/>
</dbReference>
<dbReference type="PROSITE" id="PS51151">
    <property type="entry name" value="NAC_AB"/>
    <property type="match status" value="1"/>
</dbReference>
<dbReference type="AlphaFoldDB" id="A0A166DA37"/>
<dbReference type="InterPro" id="IPR038187">
    <property type="entry name" value="NAC_A/B_dom_sf"/>
</dbReference>
<keyword evidence="1 4" id="KW-0813">Transport</keyword>
<gene>
    <name evidence="4" type="primary">nac</name>
    <name evidence="7" type="ORF">MBFIL_06650</name>
</gene>
<dbReference type="InterPro" id="IPR044034">
    <property type="entry name" value="NAC-like_UBA"/>
</dbReference>
<sequence>MIPGMNAKQAKQMERQMKKMGMNMQDLPGVKEVIIRFEDKELIISDAEVNLMNVMGQETYQITGHAVEVDIETELIIPKEDIEMVANQGNVSEEEAEKALLSTNGDLAEAILKLNQ</sequence>
<dbReference type="SUPFAM" id="SSF46934">
    <property type="entry name" value="UBA-like"/>
    <property type="match status" value="1"/>
</dbReference>
<dbReference type="Gene3D" id="2.20.70.30">
    <property type="entry name" value="Nascent polypeptide-associated complex domain"/>
    <property type="match status" value="1"/>
</dbReference>
<dbReference type="SMART" id="SM01407">
    <property type="entry name" value="NAC"/>
    <property type="match status" value="1"/>
</dbReference>
<evidence type="ECO:0000259" key="6">
    <source>
        <dbReference type="PROSITE" id="PS51151"/>
    </source>
</evidence>